<dbReference type="Proteomes" id="UP000272942">
    <property type="component" value="Unassembled WGS sequence"/>
</dbReference>
<sequence>MYAVPPKHTCKTVLQSSPSARQIQPHRQASLSVYQAIRHPKLAVLPVLELRKDLSQPPRSVRSTDIVIVAGDFNARMRFLDES</sequence>
<feature type="region of interest" description="Disordered" evidence="1">
    <location>
        <begin position="1"/>
        <end position="22"/>
    </location>
</feature>
<keyword evidence="3" id="KW-1185">Reference proteome</keyword>
<reference evidence="4" key="1">
    <citation type="submission" date="2016-06" db="UniProtKB">
        <authorList>
            <consortium name="WormBaseParasite"/>
        </authorList>
    </citation>
    <scope>IDENTIFICATION</scope>
</reference>
<protein>
    <submittedName>
        <fullName evidence="4">Endonuclease/exonuclease/phosphatase domain-containing protein</fullName>
    </submittedName>
</protein>
<accession>A0A183B5W9</accession>
<proteinExistence type="predicted"/>
<dbReference type="EMBL" id="UZAN01058004">
    <property type="protein sequence ID" value="VDP91875.1"/>
    <property type="molecule type" value="Genomic_DNA"/>
</dbReference>
<dbReference type="WBParaSite" id="ECPE_0001464401-mRNA-1">
    <property type="protein sequence ID" value="ECPE_0001464401-mRNA-1"/>
    <property type="gene ID" value="ECPE_0001464401"/>
</dbReference>
<dbReference type="AlphaFoldDB" id="A0A183B5W9"/>
<evidence type="ECO:0000313" key="3">
    <source>
        <dbReference type="Proteomes" id="UP000272942"/>
    </source>
</evidence>
<gene>
    <name evidence="2" type="ORF">ECPE_LOCUS14603</name>
</gene>
<name>A0A183B5W9_9TREM</name>
<reference evidence="2 3" key="2">
    <citation type="submission" date="2018-11" db="EMBL/GenBank/DDBJ databases">
        <authorList>
            <consortium name="Pathogen Informatics"/>
        </authorList>
    </citation>
    <scope>NUCLEOTIDE SEQUENCE [LARGE SCALE GENOMIC DNA]</scope>
    <source>
        <strain evidence="2 3">Egypt</strain>
    </source>
</reference>
<evidence type="ECO:0000313" key="2">
    <source>
        <dbReference type="EMBL" id="VDP91875.1"/>
    </source>
</evidence>
<evidence type="ECO:0000256" key="1">
    <source>
        <dbReference type="SAM" id="MobiDB-lite"/>
    </source>
</evidence>
<evidence type="ECO:0000313" key="4">
    <source>
        <dbReference type="WBParaSite" id="ECPE_0001464401-mRNA-1"/>
    </source>
</evidence>
<feature type="compositionally biased region" description="Polar residues" evidence="1">
    <location>
        <begin position="12"/>
        <end position="22"/>
    </location>
</feature>
<organism evidence="4">
    <name type="scientific">Echinostoma caproni</name>
    <dbReference type="NCBI Taxonomy" id="27848"/>
    <lineage>
        <taxon>Eukaryota</taxon>
        <taxon>Metazoa</taxon>
        <taxon>Spiralia</taxon>
        <taxon>Lophotrochozoa</taxon>
        <taxon>Platyhelminthes</taxon>
        <taxon>Trematoda</taxon>
        <taxon>Digenea</taxon>
        <taxon>Plagiorchiida</taxon>
        <taxon>Echinostomata</taxon>
        <taxon>Echinostomatoidea</taxon>
        <taxon>Echinostomatidae</taxon>
        <taxon>Echinostoma</taxon>
    </lineage>
</organism>